<name>A0A5J6WX89_9GAMM</name>
<sequence>MPQPQFSQLRQRLNEQVLGQPDLVDGLLIALLCEGHVLIEGAPGLAKTRLVKALGAALEGRFARIQFTPDLLPADLTGSEVFHPQDGSFVFQPGPLFNHLILADEINRAPAKVQSALLEAMAERQITVGKKSWRLPPLFMVAATQNPIEQEGTYPLPEAQLDRFLLKLKVNYPDPALELAILRQHRQGEPAPDASRQLGLESLQEARRQVLAVEMQPRLEQYIVHLVCASRQDPSGLIAYGASPRATLGLARAARARAWLEGRAFVLPEDISTLALPLLRHRLLPSYPALAQGLDGDALARQLLERVPCP</sequence>
<organism evidence="6 7">
    <name type="scientific">Aeromonas simiae</name>
    <dbReference type="NCBI Taxonomy" id="218936"/>
    <lineage>
        <taxon>Bacteria</taxon>
        <taxon>Pseudomonadati</taxon>
        <taxon>Pseudomonadota</taxon>
        <taxon>Gammaproteobacteria</taxon>
        <taxon>Aeromonadales</taxon>
        <taxon>Aeromonadaceae</taxon>
        <taxon>Aeromonas</taxon>
    </lineage>
</organism>
<keyword evidence="7" id="KW-1185">Reference proteome</keyword>
<dbReference type="PANTHER" id="PTHR42759:SF1">
    <property type="entry name" value="MAGNESIUM-CHELATASE SUBUNIT CHLD"/>
    <property type="match status" value="1"/>
</dbReference>
<dbReference type="GO" id="GO:0005524">
    <property type="term" value="F:ATP binding"/>
    <property type="evidence" value="ECO:0007669"/>
    <property type="project" value="UniProtKB-KW"/>
</dbReference>
<proteinExistence type="inferred from homology"/>
<dbReference type="Gene3D" id="3.40.50.300">
    <property type="entry name" value="P-loop containing nucleotide triphosphate hydrolases"/>
    <property type="match status" value="1"/>
</dbReference>
<dbReference type="SUPFAM" id="SSF52540">
    <property type="entry name" value="P-loop containing nucleoside triphosphate hydrolases"/>
    <property type="match status" value="1"/>
</dbReference>
<dbReference type="AlphaFoldDB" id="A0A5J6WX89"/>
<evidence type="ECO:0000259" key="4">
    <source>
        <dbReference type="Pfam" id="PF07726"/>
    </source>
</evidence>
<keyword evidence="1" id="KW-0547">Nucleotide-binding</keyword>
<dbReference type="FunFam" id="3.40.50.300:FF:000640">
    <property type="entry name" value="MoxR family ATPase"/>
    <property type="match status" value="1"/>
</dbReference>
<evidence type="ECO:0000256" key="1">
    <source>
        <dbReference type="ARBA" id="ARBA00022741"/>
    </source>
</evidence>
<dbReference type="Proteomes" id="UP000594034">
    <property type="component" value="Chromosome"/>
</dbReference>
<reference evidence="6 7" key="1">
    <citation type="submission" date="2019-05" db="EMBL/GenBank/DDBJ databases">
        <title>OXA-830, a novel chromosomally encoded expanded-spectrum class D beta-lactamase in Aeromonas simiae.</title>
        <authorList>
            <person name="Zhou W."/>
            <person name="Chen Q."/>
        </authorList>
    </citation>
    <scope>NUCLEOTIDE SEQUENCE [LARGE SCALE GENOMIC DNA]</scope>
    <source>
        <strain evidence="6 7">A6</strain>
    </source>
</reference>
<dbReference type="PIRSF" id="PIRSF002849">
    <property type="entry name" value="AAA_ATPase_chaperone_MoxR_prd"/>
    <property type="match status" value="1"/>
</dbReference>
<comment type="similarity">
    <text evidence="3">Belongs to the MoxR family.</text>
</comment>
<evidence type="ECO:0000259" key="5">
    <source>
        <dbReference type="Pfam" id="PF17863"/>
    </source>
</evidence>
<dbReference type="InterPro" id="IPR041628">
    <property type="entry name" value="ChlI/MoxR_AAA_lid"/>
</dbReference>
<dbReference type="CDD" id="cd00009">
    <property type="entry name" value="AAA"/>
    <property type="match status" value="1"/>
</dbReference>
<dbReference type="EMBL" id="CP040449">
    <property type="protein sequence ID" value="QFI54508.1"/>
    <property type="molecule type" value="Genomic_DNA"/>
</dbReference>
<evidence type="ECO:0000256" key="2">
    <source>
        <dbReference type="ARBA" id="ARBA00022840"/>
    </source>
</evidence>
<keyword evidence="2" id="KW-0067">ATP-binding</keyword>
<dbReference type="PANTHER" id="PTHR42759">
    <property type="entry name" value="MOXR FAMILY PROTEIN"/>
    <property type="match status" value="1"/>
</dbReference>
<dbReference type="Pfam" id="PF17863">
    <property type="entry name" value="AAA_lid_2"/>
    <property type="match status" value="1"/>
</dbReference>
<dbReference type="GO" id="GO:0016887">
    <property type="term" value="F:ATP hydrolysis activity"/>
    <property type="evidence" value="ECO:0007669"/>
    <property type="project" value="InterPro"/>
</dbReference>
<dbReference type="InterPro" id="IPR011703">
    <property type="entry name" value="ATPase_AAA-3"/>
</dbReference>
<accession>A0A5J6WX89</accession>
<protein>
    <submittedName>
        <fullName evidence="6">MoxR family ATPase</fullName>
    </submittedName>
</protein>
<dbReference type="Gene3D" id="1.10.8.80">
    <property type="entry name" value="Magnesium chelatase subunit I, C-Terminal domain"/>
    <property type="match status" value="1"/>
</dbReference>
<feature type="domain" description="ChlI/MoxR AAA lid" evidence="5">
    <location>
        <begin position="237"/>
        <end position="288"/>
    </location>
</feature>
<dbReference type="RefSeq" id="WP_193003965.1">
    <property type="nucleotide sequence ID" value="NZ_CP040449.1"/>
</dbReference>
<dbReference type="InterPro" id="IPR027417">
    <property type="entry name" value="P-loop_NTPase"/>
</dbReference>
<evidence type="ECO:0000313" key="7">
    <source>
        <dbReference type="Proteomes" id="UP000594034"/>
    </source>
</evidence>
<evidence type="ECO:0000313" key="6">
    <source>
        <dbReference type="EMBL" id="QFI54508.1"/>
    </source>
</evidence>
<feature type="domain" description="ATPase AAA-3" evidence="4">
    <location>
        <begin position="36"/>
        <end position="166"/>
    </location>
</feature>
<dbReference type="Pfam" id="PF07726">
    <property type="entry name" value="AAA_3"/>
    <property type="match status" value="1"/>
</dbReference>
<evidence type="ECO:0000256" key="3">
    <source>
        <dbReference type="ARBA" id="ARBA00061607"/>
    </source>
</evidence>
<dbReference type="InterPro" id="IPR050764">
    <property type="entry name" value="CbbQ/NirQ/NorQ/GpvN"/>
</dbReference>
<dbReference type="KEGG" id="asim:FE240_07240"/>
<gene>
    <name evidence="6" type="ORF">FE240_07240</name>
</gene>